<dbReference type="PANTHER" id="PTHR12598:SF0">
    <property type="entry name" value="COPPER HOMEOSTASIS PROTEIN CUTC HOMOLOG"/>
    <property type="match status" value="1"/>
</dbReference>
<accession>A0A0R2FWA8</accession>
<evidence type="ECO:0000313" key="3">
    <source>
        <dbReference type="EMBL" id="KRN28446.1"/>
    </source>
</evidence>
<organism evidence="4 5">
    <name type="scientific">Lactobacillus selangorensis</name>
    <dbReference type="NCBI Taxonomy" id="81857"/>
    <lineage>
        <taxon>Bacteria</taxon>
        <taxon>Bacillati</taxon>
        <taxon>Bacillota</taxon>
        <taxon>Bacilli</taxon>
        <taxon>Lactobacillales</taxon>
        <taxon>Lactobacillaceae</taxon>
        <taxon>Lactobacillus</taxon>
    </lineage>
</organism>
<dbReference type="GO" id="GO:0005737">
    <property type="term" value="C:cytoplasm"/>
    <property type="evidence" value="ECO:0007669"/>
    <property type="project" value="UniProtKB-SubCell"/>
</dbReference>
<dbReference type="InterPro" id="IPR005627">
    <property type="entry name" value="CutC-like"/>
</dbReference>
<proteinExistence type="inferred from homology"/>
<dbReference type="Proteomes" id="UP000051751">
    <property type="component" value="Unassembled WGS sequence"/>
</dbReference>
<dbReference type="Proteomes" id="UP000051645">
    <property type="component" value="Unassembled WGS sequence"/>
</dbReference>
<dbReference type="AlphaFoldDB" id="A0A0R2FWA8"/>
<dbReference type="PATRIC" id="fig|81857.3.peg.1456"/>
<name>A0A0R2FWA8_9LACO</name>
<evidence type="ECO:0000313" key="4">
    <source>
        <dbReference type="EMBL" id="KRN31947.1"/>
    </source>
</evidence>
<dbReference type="OrthoDB" id="9815677at2"/>
<dbReference type="SUPFAM" id="SSF110395">
    <property type="entry name" value="CutC-like"/>
    <property type="match status" value="1"/>
</dbReference>
<gene>
    <name evidence="2" type="primary">cutC</name>
    <name evidence="3" type="ORF">IV38_GL001446</name>
    <name evidence="4" type="ORF">IV40_GL001233</name>
</gene>
<dbReference type="Gene3D" id="3.20.20.380">
    <property type="entry name" value="Copper homeostasis (CutC) domain"/>
    <property type="match status" value="1"/>
</dbReference>
<dbReference type="EMBL" id="JQAT01000003">
    <property type="protein sequence ID" value="KRN28446.1"/>
    <property type="molecule type" value="Genomic_DNA"/>
</dbReference>
<comment type="subcellular location">
    <subcellularLocation>
        <location evidence="2">Cytoplasm</location>
    </subcellularLocation>
</comment>
<dbReference type="InterPro" id="IPR036822">
    <property type="entry name" value="CutC-like_dom_sf"/>
</dbReference>
<dbReference type="STRING" id="81857.IV38_GL001446"/>
<evidence type="ECO:0000313" key="6">
    <source>
        <dbReference type="Proteomes" id="UP000051751"/>
    </source>
</evidence>
<dbReference type="EMBL" id="JQAZ01000003">
    <property type="protein sequence ID" value="KRN31947.1"/>
    <property type="molecule type" value="Genomic_DNA"/>
</dbReference>
<protein>
    <recommendedName>
        <fullName evidence="2">PF03932 family protein CutC</fullName>
    </recommendedName>
</protein>
<reference evidence="5 6" key="1">
    <citation type="journal article" date="2015" name="Genome Announc.">
        <title>Expanding the biotechnology potential of lactobacilli through comparative genomics of 213 strains and associated genera.</title>
        <authorList>
            <person name="Sun Z."/>
            <person name="Harris H.M."/>
            <person name="McCann A."/>
            <person name="Guo C."/>
            <person name="Argimon S."/>
            <person name="Zhang W."/>
            <person name="Yang X."/>
            <person name="Jeffery I.B."/>
            <person name="Cooney J.C."/>
            <person name="Kagawa T.F."/>
            <person name="Liu W."/>
            <person name="Song Y."/>
            <person name="Salvetti E."/>
            <person name="Wrobel A."/>
            <person name="Rasinkangas P."/>
            <person name="Parkhill J."/>
            <person name="Rea M.C."/>
            <person name="O'Sullivan O."/>
            <person name="Ritari J."/>
            <person name="Douillard F.P."/>
            <person name="Paul Ross R."/>
            <person name="Yang R."/>
            <person name="Briner A.E."/>
            <person name="Felis G.E."/>
            <person name="de Vos W.M."/>
            <person name="Barrangou R."/>
            <person name="Klaenhammer T.R."/>
            <person name="Caufield P.W."/>
            <person name="Cui Y."/>
            <person name="Zhang H."/>
            <person name="O'Toole P.W."/>
        </authorList>
    </citation>
    <scope>NUCLEOTIDE SEQUENCE [LARGE SCALE GENOMIC DNA]</scope>
    <source>
        <strain evidence="3 6">ATCC BAA-66</strain>
        <strain evidence="4 5">DSM 13344</strain>
    </source>
</reference>
<evidence type="ECO:0000256" key="2">
    <source>
        <dbReference type="HAMAP-Rule" id="MF_00795"/>
    </source>
</evidence>
<sequence>MIIKEAAVENFTNVPKALAKGVQRIELNDNLAVGGTTPSKGVIAETTRYVHEKGASVMVMIRPRGGNFIYNDTEIKIMEADIFEAQAQGADGIVVGALTPDGLVDEDAMREFIGAAGGMEVVFHMAFDAIPADKQAGAINWLIEHHVDRILTHGAPLSEPLNVERLKEFITAADGKITILPGGGVTDENVTHITNELGVSEAHGTKIVGDLTK</sequence>
<dbReference type="HAMAP" id="MF_00795">
    <property type="entry name" value="CutC"/>
    <property type="match status" value="1"/>
</dbReference>
<keyword evidence="5" id="KW-1185">Reference proteome</keyword>
<keyword evidence="2" id="KW-0963">Cytoplasm</keyword>
<dbReference type="PANTHER" id="PTHR12598">
    <property type="entry name" value="COPPER HOMEOSTASIS PROTEIN CUTC"/>
    <property type="match status" value="1"/>
</dbReference>
<evidence type="ECO:0000256" key="1">
    <source>
        <dbReference type="ARBA" id="ARBA00007768"/>
    </source>
</evidence>
<comment type="similarity">
    <text evidence="1 2">Belongs to the CutC family.</text>
</comment>
<dbReference type="Pfam" id="PF03932">
    <property type="entry name" value="CutC"/>
    <property type="match status" value="1"/>
</dbReference>
<comment type="caution">
    <text evidence="4">The sequence shown here is derived from an EMBL/GenBank/DDBJ whole genome shotgun (WGS) entry which is preliminary data.</text>
</comment>
<evidence type="ECO:0000313" key="5">
    <source>
        <dbReference type="Proteomes" id="UP000051645"/>
    </source>
</evidence>
<dbReference type="GO" id="GO:0005507">
    <property type="term" value="F:copper ion binding"/>
    <property type="evidence" value="ECO:0007669"/>
    <property type="project" value="TreeGrafter"/>
</dbReference>
<comment type="caution">
    <text evidence="2">Once thought to be involved in copper homeostasis, experiments in E.coli have shown this is not the case.</text>
</comment>